<feature type="domain" description="Methyltransferase" evidence="1">
    <location>
        <begin position="56"/>
        <end position="155"/>
    </location>
</feature>
<dbReference type="Pfam" id="PF13649">
    <property type="entry name" value="Methyltransf_25"/>
    <property type="match status" value="1"/>
</dbReference>
<evidence type="ECO:0000313" key="2">
    <source>
        <dbReference type="EMBL" id="MCD1293814.1"/>
    </source>
</evidence>
<organism evidence="2 3">
    <name type="scientific">Methanooceanicella nereidis</name>
    <dbReference type="NCBI Taxonomy" id="2052831"/>
    <lineage>
        <taxon>Archaea</taxon>
        <taxon>Methanobacteriati</taxon>
        <taxon>Methanobacteriota</taxon>
        <taxon>Stenosarchaea group</taxon>
        <taxon>Methanomicrobia</taxon>
        <taxon>Methanocellales</taxon>
        <taxon>Methanocellaceae</taxon>
        <taxon>Methanooceanicella</taxon>
    </lineage>
</organism>
<dbReference type="InterPro" id="IPR041698">
    <property type="entry name" value="Methyltransf_25"/>
</dbReference>
<dbReference type="PANTHER" id="PTHR43591">
    <property type="entry name" value="METHYLTRANSFERASE"/>
    <property type="match status" value="1"/>
</dbReference>
<keyword evidence="2" id="KW-0489">Methyltransferase</keyword>
<keyword evidence="2" id="KW-0808">Transferase</keyword>
<dbReference type="GO" id="GO:0008168">
    <property type="term" value="F:methyltransferase activity"/>
    <property type="evidence" value="ECO:0007669"/>
    <property type="project" value="UniProtKB-KW"/>
</dbReference>
<dbReference type="AlphaFoldDB" id="A0AAP2RAY6"/>
<dbReference type="CDD" id="cd02440">
    <property type="entry name" value="AdoMet_MTases"/>
    <property type="match status" value="1"/>
</dbReference>
<proteinExistence type="predicted"/>
<dbReference type="Proteomes" id="UP001320159">
    <property type="component" value="Unassembled WGS sequence"/>
</dbReference>
<dbReference type="Gene3D" id="3.40.50.150">
    <property type="entry name" value="Vaccinia Virus protein VP39"/>
    <property type="match status" value="1"/>
</dbReference>
<dbReference type="SUPFAM" id="SSF53335">
    <property type="entry name" value="S-adenosyl-L-methionine-dependent methyltransferases"/>
    <property type="match status" value="1"/>
</dbReference>
<dbReference type="RefSeq" id="WP_230740150.1">
    <property type="nucleotide sequence ID" value="NZ_PGCK01000001.1"/>
</dbReference>
<name>A0AAP2RAY6_9EURY</name>
<gene>
    <name evidence="2" type="ORF">CUJ83_02230</name>
</gene>
<protein>
    <submittedName>
        <fullName evidence="2">2-heptaprenyl-1,4-naphthoquinone methyltransferase</fullName>
    </submittedName>
</protein>
<dbReference type="PANTHER" id="PTHR43591:SF24">
    <property type="entry name" value="2-METHOXY-6-POLYPRENYL-1,4-BENZOQUINOL METHYLASE, MITOCHONDRIAL"/>
    <property type="match status" value="1"/>
</dbReference>
<comment type="caution">
    <text evidence="2">The sequence shown here is derived from an EMBL/GenBank/DDBJ whole genome shotgun (WGS) entry which is preliminary data.</text>
</comment>
<dbReference type="GO" id="GO:0032259">
    <property type="term" value="P:methylation"/>
    <property type="evidence" value="ECO:0007669"/>
    <property type="project" value="UniProtKB-KW"/>
</dbReference>
<dbReference type="InterPro" id="IPR029063">
    <property type="entry name" value="SAM-dependent_MTases_sf"/>
</dbReference>
<accession>A0AAP2RAY6</accession>
<evidence type="ECO:0000313" key="3">
    <source>
        <dbReference type="Proteomes" id="UP001320159"/>
    </source>
</evidence>
<keyword evidence="3" id="KW-1185">Reference proteome</keyword>
<dbReference type="EMBL" id="PGCK01000001">
    <property type="protein sequence ID" value="MCD1293814.1"/>
    <property type="molecule type" value="Genomic_DNA"/>
</dbReference>
<reference evidence="2 3" key="1">
    <citation type="submission" date="2017-11" db="EMBL/GenBank/DDBJ databases">
        <title>Isolation and Characterization of Family Methanocellaceae Species from Potential Methane Hydrate Area Offshore Southwestern Taiwan.</title>
        <authorList>
            <person name="Zhang W.-L."/>
            <person name="Chen W.-C."/>
            <person name="Lai M.-C."/>
            <person name="Chen S.-C."/>
        </authorList>
    </citation>
    <scope>NUCLEOTIDE SEQUENCE [LARGE SCALE GENOMIC DNA]</scope>
    <source>
        <strain evidence="2 3">CWC-04</strain>
    </source>
</reference>
<evidence type="ECO:0000259" key="1">
    <source>
        <dbReference type="Pfam" id="PF13649"/>
    </source>
</evidence>
<sequence length="231" mass="24916">MSSIDPGISRVSRPKKDAIKSYDLMSGLYDALAGSSEKKFRDAGLNKLGVKDGDSILEIGPGTGQSLISMATSAGENGKVYGLDISGAMCRKSRERAKNSGVMQRVTLTRGDASRLPYKDGSFDAIFMSFVLELFDTPDIPVMLQECKRVLRAGGRICVVGTSKGDKDNLALKLYEAAHRLLPAYVDCRPIYVERSLRAAGFQVTDMTMMSMFGLPVEVVLAMSENAAGPV</sequence>